<comment type="caution">
    <text evidence="2">The sequence shown here is derived from an EMBL/GenBank/DDBJ whole genome shotgun (WGS) entry which is preliminary data.</text>
</comment>
<dbReference type="InParanoid" id="A0A0M8K758"/>
<dbReference type="Proteomes" id="UP000037784">
    <property type="component" value="Unassembled WGS sequence"/>
</dbReference>
<reference evidence="3" key="2">
    <citation type="submission" date="2015-08" db="EMBL/GenBank/DDBJ databases">
        <title>Draft Genome Sequence of a Heterotrophic Facultative Anaerobic Bacterium Ardenticatena maritima Strain 110S.</title>
        <authorList>
            <person name="Kawaichi S."/>
            <person name="Yoshida T."/>
            <person name="Sako Y."/>
            <person name="Nakamura R."/>
        </authorList>
    </citation>
    <scope>NUCLEOTIDE SEQUENCE [LARGE SCALE GENOMIC DNA]</scope>
    <source>
        <strain evidence="3">110S</strain>
    </source>
</reference>
<gene>
    <name evidence="2" type="ORF">ARMA_1616</name>
</gene>
<accession>A0A0M8K758</accession>
<reference evidence="2 3" key="1">
    <citation type="journal article" date="2015" name="Genome Announc.">
        <title>Draft Genome Sequence of a Heterotrophic Facultative Anaerobic Thermophilic Bacterium, Ardenticatena maritima Strain 110ST.</title>
        <authorList>
            <person name="Kawaichi S."/>
            <person name="Yoshida T."/>
            <person name="Sako Y."/>
            <person name="Nakamura R."/>
        </authorList>
    </citation>
    <scope>NUCLEOTIDE SEQUENCE [LARGE SCALE GENOMIC DNA]</scope>
    <source>
        <strain evidence="2 3">110S</strain>
    </source>
</reference>
<proteinExistence type="predicted"/>
<dbReference type="EMBL" id="BBZA01000125">
    <property type="protein sequence ID" value="GAP63193.1"/>
    <property type="molecule type" value="Genomic_DNA"/>
</dbReference>
<feature type="transmembrane region" description="Helical" evidence="1">
    <location>
        <begin position="40"/>
        <end position="60"/>
    </location>
</feature>
<protein>
    <submittedName>
        <fullName evidence="2">Uncharacterized protein</fullName>
    </submittedName>
</protein>
<sequence>MHTSPRYDKRSGVYVARITCPLRRPLIECHRSGVGSTPSILHALCIAAQHAFVLFTWHWLSFV</sequence>
<keyword evidence="1" id="KW-0472">Membrane</keyword>
<organism evidence="2 3">
    <name type="scientific">Ardenticatena maritima</name>
    <dbReference type="NCBI Taxonomy" id="872965"/>
    <lineage>
        <taxon>Bacteria</taxon>
        <taxon>Bacillati</taxon>
        <taxon>Chloroflexota</taxon>
        <taxon>Ardenticatenia</taxon>
        <taxon>Ardenticatenales</taxon>
        <taxon>Ardenticatenaceae</taxon>
        <taxon>Ardenticatena</taxon>
    </lineage>
</organism>
<dbReference type="AlphaFoldDB" id="A0A0M8K758"/>
<keyword evidence="3" id="KW-1185">Reference proteome</keyword>
<evidence type="ECO:0000256" key="1">
    <source>
        <dbReference type="SAM" id="Phobius"/>
    </source>
</evidence>
<name>A0A0M8K758_9CHLR</name>
<keyword evidence="1" id="KW-0812">Transmembrane</keyword>
<evidence type="ECO:0000313" key="2">
    <source>
        <dbReference type="EMBL" id="GAP63193.1"/>
    </source>
</evidence>
<evidence type="ECO:0000313" key="3">
    <source>
        <dbReference type="Proteomes" id="UP000037784"/>
    </source>
</evidence>
<keyword evidence="1" id="KW-1133">Transmembrane helix</keyword>